<keyword evidence="9" id="KW-0812">Transmembrane</keyword>
<dbReference type="Proteomes" id="UP001232973">
    <property type="component" value="Unassembled WGS sequence"/>
</dbReference>
<dbReference type="InterPro" id="IPR003661">
    <property type="entry name" value="HisK_dim/P_dom"/>
</dbReference>
<comment type="catalytic activity">
    <reaction evidence="1">
        <text>ATP + protein L-histidine = ADP + protein N-phospho-L-histidine.</text>
        <dbReference type="EC" id="2.7.13.3"/>
    </reaction>
</comment>
<dbReference type="GO" id="GO:0016301">
    <property type="term" value="F:kinase activity"/>
    <property type="evidence" value="ECO:0007669"/>
    <property type="project" value="UniProtKB-KW"/>
</dbReference>
<dbReference type="InterPro" id="IPR003594">
    <property type="entry name" value="HATPase_dom"/>
</dbReference>
<name>A0ABT9XI60_9BACL</name>
<keyword evidence="3" id="KW-0597">Phosphoprotein</keyword>
<proteinExistence type="predicted"/>
<keyword evidence="6 11" id="KW-0418">Kinase</keyword>
<evidence type="ECO:0000256" key="4">
    <source>
        <dbReference type="ARBA" id="ARBA00022679"/>
    </source>
</evidence>
<dbReference type="InterPro" id="IPR005467">
    <property type="entry name" value="His_kinase_dom"/>
</dbReference>
<evidence type="ECO:0000256" key="6">
    <source>
        <dbReference type="ARBA" id="ARBA00022777"/>
    </source>
</evidence>
<dbReference type="InterPro" id="IPR036890">
    <property type="entry name" value="HATPase_C_sf"/>
</dbReference>
<dbReference type="InterPro" id="IPR004358">
    <property type="entry name" value="Sig_transdc_His_kin-like_C"/>
</dbReference>
<keyword evidence="12" id="KW-1185">Reference proteome</keyword>
<dbReference type="Pfam" id="PF00512">
    <property type="entry name" value="HisKA"/>
    <property type="match status" value="1"/>
</dbReference>
<accession>A0ABT9XI60</accession>
<evidence type="ECO:0000256" key="2">
    <source>
        <dbReference type="ARBA" id="ARBA00012438"/>
    </source>
</evidence>
<comment type="caution">
    <text evidence="11">The sequence shown here is derived from an EMBL/GenBank/DDBJ whole genome shotgun (WGS) entry which is preliminary data.</text>
</comment>
<protein>
    <recommendedName>
        <fullName evidence="2">histidine kinase</fullName>
        <ecNumber evidence="2">2.7.13.3</ecNumber>
    </recommendedName>
</protein>
<evidence type="ECO:0000256" key="7">
    <source>
        <dbReference type="ARBA" id="ARBA00022840"/>
    </source>
</evidence>
<dbReference type="EMBL" id="JAUSTP010000013">
    <property type="protein sequence ID" value="MDQ0189996.1"/>
    <property type="molecule type" value="Genomic_DNA"/>
</dbReference>
<feature type="domain" description="Histidine kinase" evidence="10">
    <location>
        <begin position="146"/>
        <end position="363"/>
    </location>
</feature>
<dbReference type="SUPFAM" id="SSF55874">
    <property type="entry name" value="ATPase domain of HSP90 chaperone/DNA topoisomerase II/histidine kinase"/>
    <property type="match status" value="1"/>
</dbReference>
<dbReference type="SUPFAM" id="SSF47384">
    <property type="entry name" value="Homodimeric domain of signal transducing histidine kinase"/>
    <property type="match status" value="1"/>
</dbReference>
<dbReference type="SMART" id="SM00387">
    <property type="entry name" value="HATPase_c"/>
    <property type="match status" value="1"/>
</dbReference>
<organism evidence="11 12">
    <name type="scientific">Alicyclobacillus cycloheptanicus</name>
    <dbReference type="NCBI Taxonomy" id="1457"/>
    <lineage>
        <taxon>Bacteria</taxon>
        <taxon>Bacillati</taxon>
        <taxon>Bacillota</taxon>
        <taxon>Bacilli</taxon>
        <taxon>Bacillales</taxon>
        <taxon>Alicyclobacillaceae</taxon>
        <taxon>Alicyclobacillus</taxon>
    </lineage>
</organism>
<dbReference type="RefSeq" id="WP_274454746.1">
    <property type="nucleotide sequence ID" value="NZ_CP067097.1"/>
</dbReference>
<feature type="transmembrane region" description="Helical" evidence="9">
    <location>
        <begin position="56"/>
        <end position="77"/>
    </location>
</feature>
<feature type="transmembrane region" description="Helical" evidence="9">
    <location>
        <begin position="20"/>
        <end position="44"/>
    </location>
</feature>
<dbReference type="CDD" id="cd06225">
    <property type="entry name" value="HAMP"/>
    <property type="match status" value="1"/>
</dbReference>
<reference evidence="11 12" key="1">
    <citation type="submission" date="2023-07" db="EMBL/GenBank/DDBJ databases">
        <title>Genomic Encyclopedia of Type Strains, Phase IV (KMG-IV): sequencing the most valuable type-strain genomes for metagenomic binning, comparative biology and taxonomic classification.</title>
        <authorList>
            <person name="Goeker M."/>
        </authorList>
    </citation>
    <scope>NUCLEOTIDE SEQUENCE [LARGE SCALE GENOMIC DNA]</scope>
    <source>
        <strain evidence="11 12">DSM 4006</strain>
    </source>
</reference>
<dbReference type="EC" id="2.7.13.3" evidence="2"/>
<dbReference type="PANTHER" id="PTHR43711:SF1">
    <property type="entry name" value="HISTIDINE KINASE 1"/>
    <property type="match status" value="1"/>
</dbReference>
<dbReference type="Gene3D" id="1.10.287.130">
    <property type="match status" value="1"/>
</dbReference>
<dbReference type="Pfam" id="PF02518">
    <property type="entry name" value="HATPase_c"/>
    <property type="match status" value="1"/>
</dbReference>
<dbReference type="PANTHER" id="PTHR43711">
    <property type="entry name" value="TWO-COMPONENT HISTIDINE KINASE"/>
    <property type="match status" value="1"/>
</dbReference>
<dbReference type="CDD" id="cd00082">
    <property type="entry name" value="HisKA"/>
    <property type="match status" value="1"/>
</dbReference>
<keyword evidence="7" id="KW-0067">ATP-binding</keyword>
<dbReference type="InterPro" id="IPR036097">
    <property type="entry name" value="HisK_dim/P_sf"/>
</dbReference>
<evidence type="ECO:0000259" key="10">
    <source>
        <dbReference type="PROSITE" id="PS50109"/>
    </source>
</evidence>
<evidence type="ECO:0000256" key="8">
    <source>
        <dbReference type="ARBA" id="ARBA00023012"/>
    </source>
</evidence>
<dbReference type="PROSITE" id="PS50109">
    <property type="entry name" value="HIS_KIN"/>
    <property type="match status" value="1"/>
</dbReference>
<dbReference type="InterPro" id="IPR050736">
    <property type="entry name" value="Sensor_HK_Regulatory"/>
</dbReference>
<evidence type="ECO:0000313" key="11">
    <source>
        <dbReference type="EMBL" id="MDQ0189996.1"/>
    </source>
</evidence>
<evidence type="ECO:0000256" key="1">
    <source>
        <dbReference type="ARBA" id="ARBA00000085"/>
    </source>
</evidence>
<evidence type="ECO:0000256" key="5">
    <source>
        <dbReference type="ARBA" id="ARBA00022741"/>
    </source>
</evidence>
<dbReference type="Gene3D" id="3.30.565.10">
    <property type="entry name" value="Histidine kinase-like ATPase, C-terminal domain"/>
    <property type="match status" value="1"/>
</dbReference>
<evidence type="ECO:0000256" key="9">
    <source>
        <dbReference type="SAM" id="Phobius"/>
    </source>
</evidence>
<dbReference type="SMART" id="SM00388">
    <property type="entry name" value="HisKA"/>
    <property type="match status" value="1"/>
</dbReference>
<keyword evidence="8" id="KW-0902">Two-component regulatory system</keyword>
<dbReference type="CDD" id="cd00075">
    <property type="entry name" value="HATPase"/>
    <property type="match status" value="1"/>
</dbReference>
<dbReference type="PRINTS" id="PR00344">
    <property type="entry name" value="BCTRLSENSOR"/>
</dbReference>
<keyword evidence="4" id="KW-0808">Transferase</keyword>
<sequence length="372" mass="41603">MNKQKTVTVLRQAWHITYRVVFMMAALFCIFTLSFFITTWLSAWLHWHLAAYPSQLVSFGISFVLFILCGLTMRLIFEPRQHVVWQSMVDALSHMAKGNFDIHLDVNMIREPGGDQHPFRLLVHSINDMAQELAQLEQMRQEFISNVSHEIQSPLTSIQGFTSALRTGDLSPEQHNRYLEIIEAESKRLSRLSDNLLKLTSLESGYHPFHPETFRLDRQLRNTVLACEPAWLGKDIQIDLSVPPIELIADRDLLSQVWVNILSNAIKFTPEGGTITISAEVSEADQVAVRVADTGIGIAADDLDRIFERFYKANKARSSGRMSGAGLGLSIVKKIIELHGGTIAVASRLGLGSTFTVTLPRTPDGHGAATQP</sequence>
<evidence type="ECO:0000256" key="3">
    <source>
        <dbReference type="ARBA" id="ARBA00022553"/>
    </source>
</evidence>
<keyword evidence="5" id="KW-0547">Nucleotide-binding</keyword>
<gene>
    <name evidence="11" type="ORF">J2S03_001859</name>
</gene>
<keyword evidence="9" id="KW-0472">Membrane</keyword>
<keyword evidence="9" id="KW-1133">Transmembrane helix</keyword>
<evidence type="ECO:0000313" key="12">
    <source>
        <dbReference type="Proteomes" id="UP001232973"/>
    </source>
</evidence>